<organism evidence="3 4">
    <name type="scientific">Thanatephorus cucumeris (strain AG1-IB / isolate 7/3/14)</name>
    <name type="common">Lettuce bottom rot fungus</name>
    <name type="synonym">Rhizoctonia solani</name>
    <dbReference type="NCBI Taxonomy" id="1108050"/>
    <lineage>
        <taxon>Eukaryota</taxon>
        <taxon>Fungi</taxon>
        <taxon>Dikarya</taxon>
        <taxon>Basidiomycota</taxon>
        <taxon>Agaricomycotina</taxon>
        <taxon>Agaricomycetes</taxon>
        <taxon>Cantharellales</taxon>
        <taxon>Ceratobasidiaceae</taxon>
        <taxon>Rhizoctonia</taxon>
        <taxon>Rhizoctonia solani AG-1</taxon>
    </lineage>
</organism>
<evidence type="ECO:0000313" key="4">
    <source>
        <dbReference type="Proteomes" id="UP000012065"/>
    </source>
</evidence>
<feature type="domain" description="DUF1996" evidence="2">
    <location>
        <begin position="33"/>
        <end position="150"/>
    </location>
</feature>
<dbReference type="InterPro" id="IPR018535">
    <property type="entry name" value="DUF1996"/>
</dbReference>
<accession>M5BPY2</accession>
<dbReference type="EMBL" id="CAOJ01005520">
    <property type="protein sequence ID" value="CCO29848.1"/>
    <property type="molecule type" value="Genomic_DNA"/>
</dbReference>
<comment type="caution">
    <text evidence="3">The sequence shown here is derived from an EMBL/GenBank/DDBJ whole genome shotgun (WGS) entry which is preliminary data.</text>
</comment>
<keyword evidence="1" id="KW-0732">Signal</keyword>
<sequence>MRTLSSVVSALALFGGASAFFRLPCTGPIIRGFPKLYFRDPKTKLFEPVGNRGLLVYYLNRGDADVFYGGPGLKAFPEGFKMINGNPRSRSKKFTTETGTQELRERATKWACLRYSAGLPGYEGHGFPTTDCEAGFQARLHMPSCWDGKACLKLLNILF</sequence>
<dbReference type="Proteomes" id="UP000012065">
    <property type="component" value="Unassembled WGS sequence"/>
</dbReference>
<dbReference type="Pfam" id="PF09362">
    <property type="entry name" value="DUF1996"/>
    <property type="match status" value="1"/>
</dbReference>
<feature type="signal peptide" evidence="1">
    <location>
        <begin position="1"/>
        <end position="19"/>
    </location>
</feature>
<dbReference type="PANTHER" id="PTHR43662:SF3">
    <property type="entry name" value="DOMAIN PROTEIN, PUTATIVE (AFU_ORTHOLOGUE AFUA_6G11970)-RELATED"/>
    <property type="match status" value="1"/>
</dbReference>
<evidence type="ECO:0000256" key="1">
    <source>
        <dbReference type="SAM" id="SignalP"/>
    </source>
</evidence>
<gene>
    <name evidence="3" type="ORF">BN14_03869</name>
</gene>
<evidence type="ECO:0000259" key="2">
    <source>
        <dbReference type="Pfam" id="PF09362"/>
    </source>
</evidence>
<dbReference type="HOGENOM" id="CLU_1662002_0_0_1"/>
<reference evidence="3 4" key="1">
    <citation type="journal article" date="2013" name="J. Biotechnol.">
        <title>Establishment and interpretation of the genome sequence of the phytopathogenic fungus Rhizoctonia solani AG1-IB isolate 7/3/14.</title>
        <authorList>
            <person name="Wibberg D.W."/>
            <person name="Jelonek L.J."/>
            <person name="Rupp O.R."/>
            <person name="Hennig M.H."/>
            <person name="Eikmeyer F.E."/>
            <person name="Goesmann A.G."/>
            <person name="Hartmann A.H."/>
            <person name="Borriss R.B."/>
            <person name="Grosch R.G."/>
            <person name="Puehler A.P."/>
            <person name="Schlueter A.S."/>
        </authorList>
    </citation>
    <scope>NUCLEOTIDE SEQUENCE [LARGE SCALE GENOMIC DNA]</scope>
    <source>
        <strain evidence="4">AG1-IB / isolate 7/3/14</strain>
    </source>
</reference>
<evidence type="ECO:0000313" key="3">
    <source>
        <dbReference type="EMBL" id="CCO29848.1"/>
    </source>
</evidence>
<proteinExistence type="predicted"/>
<feature type="chain" id="PRO_5004063458" description="DUF1996 domain-containing protein" evidence="1">
    <location>
        <begin position="20"/>
        <end position="159"/>
    </location>
</feature>
<dbReference type="PANTHER" id="PTHR43662">
    <property type="match status" value="1"/>
</dbReference>
<name>M5BPY2_THACB</name>
<dbReference type="AlphaFoldDB" id="M5BPY2"/>
<protein>
    <recommendedName>
        <fullName evidence="2">DUF1996 domain-containing protein</fullName>
    </recommendedName>
</protein>